<dbReference type="PANTHER" id="PTHR21064">
    <property type="entry name" value="AMINOGLYCOSIDE PHOSPHOTRANSFERASE DOMAIN-CONTAINING PROTEIN-RELATED"/>
    <property type="match status" value="1"/>
</dbReference>
<evidence type="ECO:0000256" key="2">
    <source>
        <dbReference type="ARBA" id="ARBA00022679"/>
    </source>
</evidence>
<dbReference type="HAMAP" id="MF_00301">
    <property type="entry name" value="Homoser_kinase_2"/>
    <property type="match status" value="1"/>
</dbReference>
<keyword evidence="3 8" id="KW-0791">Threonine biosynthesis</keyword>
<dbReference type="Gene3D" id="3.90.1200.10">
    <property type="match status" value="1"/>
</dbReference>
<dbReference type="NCBIfam" id="NF003558">
    <property type="entry name" value="PRK05231.1"/>
    <property type="match status" value="1"/>
</dbReference>
<keyword evidence="4 8" id="KW-0547">Nucleotide-binding</keyword>
<evidence type="ECO:0000256" key="3">
    <source>
        <dbReference type="ARBA" id="ARBA00022697"/>
    </source>
</evidence>
<dbReference type="Gene3D" id="3.30.200.20">
    <property type="entry name" value="Phosphorylase Kinase, domain 1"/>
    <property type="match status" value="1"/>
</dbReference>
<comment type="pathway">
    <text evidence="8">Amino-acid biosynthesis; L-threonine biosynthesis; L-threonine from L-aspartate: step 4/5.</text>
</comment>
<dbReference type="NCBIfam" id="TIGR00938">
    <property type="entry name" value="thrB_alt"/>
    <property type="match status" value="1"/>
</dbReference>
<keyword evidence="12" id="KW-1185">Reference proteome</keyword>
<dbReference type="Pfam" id="PF01636">
    <property type="entry name" value="APH"/>
    <property type="match status" value="1"/>
</dbReference>
<sequence>MAVYTEISDEDLDAFLEQYPVGRALSCKGIAEGVENSNYLVQTETGPLILTLYEKRVNPDDLPFFLGLMEHLADRGLPCPLPVHGHDGRALRTLAGRPAAMVSFLAGMWPRRVTPHHCDRLGGALARLHHAGGGFAMRRRNALGLEDWRPLFDRCAGHADGVHPGLRAELDTALMDLEACWPAGLPEGVIHADLFPDNVFFLRNEISGLIDFYFACTDVLAYDIAVCLNAWCFEGRGEFNVTKARRLLAAYQAERPLSDAEMAALPPLAQGAALRFLLTRLYDWVNTPDGALVRPKDPMEYLHKLRFHRGVKDPGAYGLA</sequence>
<comment type="catalytic activity">
    <reaction evidence="8">
        <text>L-homoserine + ATP = O-phospho-L-homoserine + ADP + H(+)</text>
        <dbReference type="Rhea" id="RHEA:13985"/>
        <dbReference type="ChEBI" id="CHEBI:15378"/>
        <dbReference type="ChEBI" id="CHEBI:30616"/>
        <dbReference type="ChEBI" id="CHEBI:57476"/>
        <dbReference type="ChEBI" id="CHEBI:57590"/>
        <dbReference type="ChEBI" id="CHEBI:456216"/>
        <dbReference type="EC" id="2.7.1.39"/>
    </reaction>
</comment>
<evidence type="ECO:0000256" key="4">
    <source>
        <dbReference type="ARBA" id="ARBA00022741"/>
    </source>
</evidence>
<dbReference type="CDD" id="cd05153">
    <property type="entry name" value="HomoserineK_II"/>
    <property type="match status" value="1"/>
</dbReference>
<keyword evidence="1 8" id="KW-0028">Amino-acid biosynthesis</keyword>
<evidence type="ECO:0000256" key="5">
    <source>
        <dbReference type="ARBA" id="ARBA00022777"/>
    </source>
</evidence>
<gene>
    <name evidence="8" type="primary">thrB</name>
    <name evidence="11" type="ORF">GGD89_000025</name>
</gene>
<dbReference type="AlphaFoldDB" id="A0A7W6RAM3"/>
<keyword evidence="2 8" id="KW-0808">Transferase</keyword>
<reference evidence="11 12" key="1">
    <citation type="submission" date="2020-08" db="EMBL/GenBank/DDBJ databases">
        <title>Genome sequencing of Purple Non-Sulfur Bacteria from various extreme environments.</title>
        <authorList>
            <person name="Mayer M."/>
        </authorList>
    </citation>
    <scope>NUCLEOTIDE SEQUENCE [LARGE SCALE GENOMIC DNA]</scope>
    <source>
        <strain evidence="11 12">JA131</strain>
    </source>
</reference>
<accession>A0A7W6RAM3</accession>
<evidence type="ECO:0000256" key="6">
    <source>
        <dbReference type="ARBA" id="ARBA00022840"/>
    </source>
</evidence>
<dbReference type="EC" id="2.7.1.39" evidence="8 9"/>
<proteinExistence type="inferred from homology"/>
<dbReference type="GO" id="GO:0009088">
    <property type="term" value="P:threonine biosynthetic process"/>
    <property type="evidence" value="ECO:0007669"/>
    <property type="project" value="UniProtKB-UniRule"/>
</dbReference>
<evidence type="ECO:0000313" key="11">
    <source>
        <dbReference type="EMBL" id="MBB4264419.1"/>
    </source>
</evidence>
<evidence type="ECO:0000256" key="9">
    <source>
        <dbReference type="NCBIfam" id="TIGR00938"/>
    </source>
</evidence>
<evidence type="ECO:0000313" key="12">
    <source>
        <dbReference type="Proteomes" id="UP000554286"/>
    </source>
</evidence>
<dbReference type="SUPFAM" id="SSF56112">
    <property type="entry name" value="Protein kinase-like (PK-like)"/>
    <property type="match status" value="1"/>
</dbReference>
<organism evidence="11 12">
    <name type="scientific">Roseospira visakhapatnamensis</name>
    <dbReference type="NCBI Taxonomy" id="390880"/>
    <lineage>
        <taxon>Bacteria</taxon>
        <taxon>Pseudomonadati</taxon>
        <taxon>Pseudomonadota</taxon>
        <taxon>Alphaproteobacteria</taxon>
        <taxon>Rhodospirillales</taxon>
        <taxon>Rhodospirillaceae</taxon>
        <taxon>Roseospira</taxon>
    </lineage>
</organism>
<dbReference type="EMBL" id="JACIGK010000001">
    <property type="protein sequence ID" value="MBB4264419.1"/>
    <property type="molecule type" value="Genomic_DNA"/>
</dbReference>
<dbReference type="GO" id="GO:0004413">
    <property type="term" value="F:homoserine kinase activity"/>
    <property type="evidence" value="ECO:0007669"/>
    <property type="project" value="UniProtKB-UniRule"/>
</dbReference>
<evidence type="ECO:0000256" key="8">
    <source>
        <dbReference type="HAMAP-Rule" id="MF_00301"/>
    </source>
</evidence>
<name>A0A7W6RAM3_9PROT</name>
<keyword evidence="6 8" id="KW-0067">ATP-binding</keyword>
<dbReference type="RefSeq" id="WP_184042066.1">
    <property type="nucleotide sequence ID" value="NZ_JACIGK010000001.1"/>
</dbReference>
<protein>
    <recommendedName>
        <fullName evidence="8 9">Homoserine kinase</fullName>
        <shortName evidence="8">HK</shortName>
        <shortName evidence="8">HSK</shortName>
        <ecNumber evidence="8 9">2.7.1.39</ecNumber>
    </recommendedName>
</protein>
<keyword evidence="5 8" id="KW-0418">Kinase</keyword>
<comment type="similarity">
    <text evidence="7 8">Belongs to the pseudomonas-type ThrB family.</text>
</comment>
<dbReference type="InterPro" id="IPR005280">
    <property type="entry name" value="Homoserine_kinase_II"/>
</dbReference>
<dbReference type="InterPro" id="IPR002575">
    <property type="entry name" value="Aminoglycoside_PTrfase"/>
</dbReference>
<dbReference type="InterPro" id="IPR011009">
    <property type="entry name" value="Kinase-like_dom_sf"/>
</dbReference>
<dbReference type="UniPathway" id="UPA00050">
    <property type="reaction ID" value="UER00064"/>
</dbReference>
<dbReference type="PANTHER" id="PTHR21064:SF6">
    <property type="entry name" value="AMINOGLYCOSIDE PHOSPHOTRANSFERASE DOMAIN-CONTAINING PROTEIN"/>
    <property type="match status" value="1"/>
</dbReference>
<dbReference type="InterPro" id="IPR050249">
    <property type="entry name" value="Pseudomonas-type_ThrB"/>
</dbReference>
<evidence type="ECO:0000256" key="7">
    <source>
        <dbReference type="ARBA" id="ARBA00038240"/>
    </source>
</evidence>
<evidence type="ECO:0000259" key="10">
    <source>
        <dbReference type="Pfam" id="PF01636"/>
    </source>
</evidence>
<dbReference type="GO" id="GO:0005524">
    <property type="term" value="F:ATP binding"/>
    <property type="evidence" value="ECO:0007669"/>
    <property type="project" value="UniProtKB-KW"/>
</dbReference>
<comment type="caution">
    <text evidence="11">The sequence shown here is derived from an EMBL/GenBank/DDBJ whole genome shotgun (WGS) entry which is preliminary data.</text>
</comment>
<evidence type="ECO:0000256" key="1">
    <source>
        <dbReference type="ARBA" id="ARBA00022605"/>
    </source>
</evidence>
<feature type="domain" description="Aminoglycoside phosphotransferase" evidence="10">
    <location>
        <begin position="27"/>
        <end position="257"/>
    </location>
</feature>
<dbReference type="Proteomes" id="UP000554286">
    <property type="component" value="Unassembled WGS sequence"/>
</dbReference>